<dbReference type="Pfam" id="PF05970">
    <property type="entry name" value="PIF1"/>
    <property type="match status" value="1"/>
</dbReference>
<dbReference type="Pfam" id="PF14214">
    <property type="entry name" value="Helitron_like_N"/>
    <property type="match status" value="1"/>
</dbReference>
<dbReference type="GO" id="GO:0006310">
    <property type="term" value="P:DNA recombination"/>
    <property type="evidence" value="ECO:0007669"/>
    <property type="project" value="UniProtKB-KW"/>
</dbReference>
<dbReference type="PANTHER" id="PTHR47642">
    <property type="entry name" value="ATP-DEPENDENT DNA HELICASE"/>
    <property type="match status" value="1"/>
</dbReference>
<keyword evidence="1" id="KW-0227">DNA damage</keyword>
<dbReference type="Gene3D" id="3.40.50.300">
    <property type="entry name" value="P-loop containing nucleotide triphosphate hydrolases"/>
    <property type="match status" value="2"/>
</dbReference>
<feature type="domain" description="DNA helicase Pif1-like DEAD-box helicase" evidence="3">
    <location>
        <begin position="545"/>
        <end position="728"/>
    </location>
</feature>
<dbReference type="CDD" id="cd18809">
    <property type="entry name" value="SF1_C_RecD"/>
    <property type="match status" value="1"/>
</dbReference>
<comment type="similarity">
    <text evidence="1">Belongs to the helicase family.</text>
</comment>
<evidence type="ECO:0000256" key="2">
    <source>
        <dbReference type="SAM" id="MobiDB-lite"/>
    </source>
</evidence>
<feature type="domain" description="Helitron helicase-like" evidence="4">
    <location>
        <begin position="9"/>
        <end position="115"/>
    </location>
</feature>
<feature type="region of interest" description="Disordered" evidence="2">
    <location>
        <begin position="1556"/>
        <end position="1696"/>
    </location>
</feature>
<evidence type="ECO:0000259" key="3">
    <source>
        <dbReference type="Pfam" id="PF05970"/>
    </source>
</evidence>
<comment type="catalytic activity">
    <reaction evidence="1">
        <text>ATP + H2O = ADP + phosphate + H(+)</text>
        <dbReference type="Rhea" id="RHEA:13065"/>
        <dbReference type="ChEBI" id="CHEBI:15377"/>
        <dbReference type="ChEBI" id="CHEBI:15378"/>
        <dbReference type="ChEBI" id="CHEBI:30616"/>
        <dbReference type="ChEBI" id="CHEBI:43474"/>
        <dbReference type="ChEBI" id="CHEBI:456216"/>
        <dbReference type="EC" id="5.6.2.3"/>
    </reaction>
</comment>
<dbReference type="InterPro" id="IPR027417">
    <property type="entry name" value="P-loop_NTPase"/>
</dbReference>
<evidence type="ECO:0000256" key="1">
    <source>
        <dbReference type="RuleBase" id="RU363044"/>
    </source>
</evidence>
<dbReference type="GO" id="GO:0043139">
    <property type="term" value="F:5'-3' DNA helicase activity"/>
    <property type="evidence" value="ECO:0007669"/>
    <property type="project" value="UniProtKB-EC"/>
</dbReference>
<organism evidence="5 6">
    <name type="scientific">Carpediemonas membranifera</name>
    <dbReference type="NCBI Taxonomy" id="201153"/>
    <lineage>
        <taxon>Eukaryota</taxon>
        <taxon>Metamonada</taxon>
        <taxon>Carpediemonas-like organisms</taxon>
        <taxon>Carpediemonas</taxon>
    </lineage>
</organism>
<accession>A0A8J6AU66</accession>
<dbReference type="GO" id="GO:0006281">
    <property type="term" value="P:DNA repair"/>
    <property type="evidence" value="ECO:0007669"/>
    <property type="project" value="UniProtKB-KW"/>
</dbReference>
<name>A0A8J6AU66_9EUKA</name>
<dbReference type="EMBL" id="JAHDYR010000036">
    <property type="protein sequence ID" value="KAG9392570.1"/>
    <property type="molecule type" value="Genomic_DNA"/>
</dbReference>
<feature type="compositionally biased region" description="Basic residues" evidence="2">
    <location>
        <begin position="1677"/>
        <end position="1696"/>
    </location>
</feature>
<reference evidence="5" key="1">
    <citation type="submission" date="2021-05" db="EMBL/GenBank/DDBJ databases">
        <title>A free-living protist that lacks canonical eukaryotic 1 DNA replication and segregation systems.</title>
        <authorList>
            <person name="Salas-Leiva D.E."/>
            <person name="Tromer E.C."/>
            <person name="Curtis B.A."/>
            <person name="Jerlstrom-Hultqvist J."/>
            <person name="Kolisko M."/>
            <person name="Yi Z."/>
            <person name="Salas-Leiva J.S."/>
            <person name="Gallot-Lavallee L."/>
            <person name="Kops G.J.P.L."/>
            <person name="Archibald J.M."/>
            <person name="Simpson A.G.B."/>
            <person name="Roger A.J."/>
        </authorList>
    </citation>
    <scope>NUCLEOTIDE SEQUENCE</scope>
    <source>
        <strain evidence="5">BICM</strain>
    </source>
</reference>
<dbReference type="GO" id="GO:0016787">
    <property type="term" value="F:hydrolase activity"/>
    <property type="evidence" value="ECO:0007669"/>
    <property type="project" value="UniProtKB-KW"/>
</dbReference>
<keyword evidence="1" id="KW-0233">DNA recombination</keyword>
<dbReference type="InterPro" id="IPR010285">
    <property type="entry name" value="DNA_helicase_pif1-like_DEAD"/>
</dbReference>
<evidence type="ECO:0000259" key="4">
    <source>
        <dbReference type="Pfam" id="PF14214"/>
    </source>
</evidence>
<dbReference type="InterPro" id="IPR051055">
    <property type="entry name" value="PIF1_helicase"/>
</dbReference>
<feature type="region of interest" description="Disordered" evidence="2">
    <location>
        <begin position="1266"/>
        <end position="1360"/>
    </location>
</feature>
<gene>
    <name evidence="5" type="ORF">J8273_6038</name>
</gene>
<keyword evidence="1" id="KW-0547">Nucleotide-binding</keyword>
<evidence type="ECO:0000313" key="5">
    <source>
        <dbReference type="EMBL" id="KAG9392570.1"/>
    </source>
</evidence>
<keyword evidence="1" id="KW-0378">Hydrolase</keyword>
<dbReference type="PANTHER" id="PTHR47642:SF5">
    <property type="entry name" value="ATP-DEPENDENT DNA HELICASE"/>
    <property type="match status" value="1"/>
</dbReference>
<dbReference type="InterPro" id="IPR025476">
    <property type="entry name" value="Helitron_helicase-like"/>
</dbReference>
<dbReference type="OrthoDB" id="10029506at2759"/>
<keyword evidence="1 5" id="KW-0347">Helicase</keyword>
<proteinExistence type="inferred from homology"/>
<dbReference type="EC" id="5.6.2.3" evidence="1"/>
<feature type="compositionally biased region" description="Low complexity" evidence="2">
    <location>
        <begin position="1603"/>
        <end position="1615"/>
    </location>
</feature>
<comment type="cofactor">
    <cofactor evidence="1">
        <name>Mg(2+)</name>
        <dbReference type="ChEBI" id="CHEBI:18420"/>
    </cofactor>
</comment>
<feature type="compositionally biased region" description="Pro residues" evidence="2">
    <location>
        <begin position="1584"/>
        <end position="1594"/>
    </location>
</feature>
<dbReference type="GO" id="GO:0005524">
    <property type="term" value="F:ATP binding"/>
    <property type="evidence" value="ECO:0007669"/>
    <property type="project" value="UniProtKB-KW"/>
</dbReference>
<evidence type="ECO:0000313" key="6">
    <source>
        <dbReference type="Proteomes" id="UP000717585"/>
    </source>
</evidence>
<sequence length="1696" mass="192249">MQLVTAPGQVGTPSYWHNVKRHLHAIVMTIGAPHLFFTFTVDPAYITSEIRRLYRELNVDTGHYSFGDNPVDETRIAHAYFEHITLLLMAAIPSARHIFKRMEEQEQLGLPHYHVALWCETEGVPDIGDELDRREFSPAFAELINTFIGVQLTEDAARYQLHTHNSSCEAADGTCTEGYPKPVNDTARYSSKERQWLYRREEADRNVVEYCPQLLKFTHGQMHVRPIFNAEGIDYIVKYMLKTDAETEIDVTDNKADKAYSTFATMRVISVYTMAWRLLGYRTYSSSMGYKHVPIDQLPQQRLYSPFHGFWAARLGPIEMYFLRPESLDKLTIVQFYQWYELKRITVEQYDELAAEDEPMLVNADHADHDPTLYKQYFFRYLVKRRLKIKAVSFNMTSPEDGERHYQALLFLSKPWRSDKEIRCGKGENPGPFTSYYNACRREGLVHSTPRNMVADLAECIKTNADAGTLDLQGAIAMLRAALRRRFSQDEIMAALTGISTHAFFTTMQRYTLNSFNEAFVKTTTVLQLFDKPLRVYTPQPDITLNEQQAEIKSFVRQRMRTSCHFIAVVMGKAGSGKSLLIREIAHMIAADFGRLVLVTGSTGVSAALLDGATIHSFFKYNVSEKFEAPSPGSTERLILSKVSTIIIDEAMMLSRADIADISDTLRQIRGGELPFGGVNMIFVGDPNQLPPVPKKHAAVLSALHYHWEQHNTAKLFELQSSFRQQADPAFTAILDGIASTKIDSRRLTPLYKRAVPDTPESLKLMIKLMLEGHTMITARRDRAHSLNRIVVNTLAKLDGCPVTQLVSYVAWAKVIDGVPGFSRFSCGTANVHSELEDTSAKRDYHDRLERIDFCVGCRVILTWNVITELGLVNGAKATILSINQSDPSVEVQMADSGQVHIIREMSVKQGIFTHTFIPLMPAYVLTIHKAQGQTIPRLIVDLRENMNYKQDRRSNDFWEVGQLYTALSRAPTLDALTIFGGVDTHDKMTVNGFTFNTVKPVPELFRPIHTKVVTSRVDFLHRKMLPLTDMIVRHTTREAFVDNSGVSVDDNTNEVVRKMLKVKDWIRFANAATMYAKRSTTRGPALPRKRLIPVAPKLKKTKRKQTKRNPRKPGAKSKPRVRHIDTAFSDAELESDVELEALTDYECEDNVAAIGFEPLNATYRSLHELNLTRVQRSLVQRFRRDNFYRIEKQNEVHELAAAGIISAEETTAIDQWVQEASSKDPGTVISIISNDTDAAKELLDTAEAEDANEAIQTILSRIEEARRAQEHPPAAHKPAQPKTTTKRKDKRKHKRKNKPTIVFDMGSPESPPTPDYSKGDATYALTVQHRRKSRERTEPPTPTIPVVEPPTQPEDEMASKCPLLNPRKITTRDYSNARLYDNDGGGDCAIFALAMRTKAFYDFFMSLGTGDDVDGRVKVFRQRFRQYCCDYRDPHSLIFLGFAPERAHTITLEGTFLNIPTVWAFYCHECGIKNDSLILYKNQNTIEYTIRPADDDPDRRVPKCQDVINPDKAILATGIRYNDGIHFMCVFPEDGIERQLEYVDYSAATRESALNPIEISDDDEPPQRPPAPRQRIAMRRPPQAKPVPAPQPASPIVHDIESISISSPSASPSSQGYVPPKRLRTTPPRRILPKCSTRAAPSPLRESTPAPARKLGRPRSTKFIIYSDSDDDPQKRRGSHLAKKGKRNSFHNKHD</sequence>
<feature type="compositionally biased region" description="Basic residues" evidence="2">
    <location>
        <begin position="1285"/>
        <end position="1299"/>
    </location>
</feature>
<feature type="compositionally biased region" description="Pro residues" evidence="2">
    <location>
        <begin position="1340"/>
        <end position="1353"/>
    </location>
</feature>
<protein>
    <recommendedName>
        <fullName evidence="1">ATP-dependent DNA helicase</fullName>
        <ecNumber evidence="1">5.6.2.3</ecNumber>
    </recommendedName>
</protein>
<dbReference type="SUPFAM" id="SSF52540">
    <property type="entry name" value="P-loop containing nucleoside triphosphate hydrolases"/>
    <property type="match status" value="2"/>
</dbReference>
<dbReference type="GO" id="GO:0000723">
    <property type="term" value="P:telomere maintenance"/>
    <property type="evidence" value="ECO:0007669"/>
    <property type="project" value="InterPro"/>
</dbReference>
<feature type="region of interest" description="Disordered" evidence="2">
    <location>
        <begin position="1097"/>
        <end position="1121"/>
    </location>
</feature>
<keyword evidence="1" id="KW-0234">DNA repair</keyword>
<comment type="caution">
    <text evidence="5">The sequence shown here is derived from an EMBL/GenBank/DDBJ whole genome shotgun (WGS) entry which is preliminary data.</text>
</comment>
<keyword evidence="6" id="KW-1185">Reference proteome</keyword>
<keyword evidence="1" id="KW-0067">ATP-binding</keyword>
<dbReference type="Proteomes" id="UP000717585">
    <property type="component" value="Unassembled WGS sequence"/>
</dbReference>